<sequence>MIKDYFEFSFKFDNFFGVKQCRNCRRFGHTTKWCPRTKEVLCGNCGCDHTTDNYKDIIYINCKESHQRYVTNFDVNHKPSDSFKCECFAKQKANLVRLTDYGSPSGAPN</sequence>
<organism evidence="1 2">
    <name type="scientific">Araneus ventricosus</name>
    <name type="common">Orbweaver spider</name>
    <name type="synonym">Epeira ventricosa</name>
    <dbReference type="NCBI Taxonomy" id="182803"/>
    <lineage>
        <taxon>Eukaryota</taxon>
        <taxon>Metazoa</taxon>
        <taxon>Ecdysozoa</taxon>
        <taxon>Arthropoda</taxon>
        <taxon>Chelicerata</taxon>
        <taxon>Arachnida</taxon>
        <taxon>Araneae</taxon>
        <taxon>Araneomorphae</taxon>
        <taxon>Entelegynae</taxon>
        <taxon>Araneoidea</taxon>
        <taxon>Araneidae</taxon>
        <taxon>Araneus</taxon>
    </lineage>
</organism>
<evidence type="ECO:0000313" key="1">
    <source>
        <dbReference type="EMBL" id="GBN01591.1"/>
    </source>
</evidence>
<dbReference type="OrthoDB" id="6505565at2759"/>
<dbReference type="GO" id="GO:0003676">
    <property type="term" value="F:nucleic acid binding"/>
    <property type="evidence" value="ECO:0007669"/>
    <property type="project" value="InterPro"/>
</dbReference>
<dbReference type="InterPro" id="IPR036875">
    <property type="entry name" value="Znf_CCHC_sf"/>
</dbReference>
<dbReference type="AlphaFoldDB" id="A0A4Y2KGL8"/>
<keyword evidence="2" id="KW-1185">Reference proteome</keyword>
<reference evidence="1 2" key="1">
    <citation type="journal article" date="2019" name="Sci. Rep.">
        <title>Orb-weaving spider Araneus ventricosus genome elucidates the spidroin gene catalogue.</title>
        <authorList>
            <person name="Kono N."/>
            <person name="Nakamura H."/>
            <person name="Ohtoshi R."/>
            <person name="Moran D.A.P."/>
            <person name="Shinohara A."/>
            <person name="Yoshida Y."/>
            <person name="Fujiwara M."/>
            <person name="Mori M."/>
            <person name="Tomita M."/>
            <person name="Arakawa K."/>
        </authorList>
    </citation>
    <scope>NUCLEOTIDE SEQUENCE [LARGE SCALE GENOMIC DNA]</scope>
</reference>
<dbReference type="Proteomes" id="UP000499080">
    <property type="component" value="Unassembled WGS sequence"/>
</dbReference>
<evidence type="ECO:0000313" key="2">
    <source>
        <dbReference type="Proteomes" id="UP000499080"/>
    </source>
</evidence>
<accession>A0A4Y2KGL8</accession>
<proteinExistence type="predicted"/>
<comment type="caution">
    <text evidence="1">The sequence shown here is derived from an EMBL/GenBank/DDBJ whole genome shotgun (WGS) entry which is preliminary data.</text>
</comment>
<protein>
    <recommendedName>
        <fullName evidence="3">CCHC-type domain-containing protein</fullName>
    </recommendedName>
</protein>
<gene>
    <name evidence="1" type="ORF">AVEN_244669_1</name>
</gene>
<name>A0A4Y2KGL8_ARAVE</name>
<dbReference type="SUPFAM" id="SSF57756">
    <property type="entry name" value="Retrovirus zinc finger-like domains"/>
    <property type="match status" value="1"/>
</dbReference>
<dbReference type="GO" id="GO:0008270">
    <property type="term" value="F:zinc ion binding"/>
    <property type="evidence" value="ECO:0007669"/>
    <property type="project" value="InterPro"/>
</dbReference>
<dbReference type="EMBL" id="BGPR01004631">
    <property type="protein sequence ID" value="GBN01591.1"/>
    <property type="molecule type" value="Genomic_DNA"/>
</dbReference>
<evidence type="ECO:0008006" key="3">
    <source>
        <dbReference type="Google" id="ProtNLM"/>
    </source>
</evidence>